<proteinExistence type="predicted"/>
<dbReference type="InterPro" id="IPR010981">
    <property type="entry name" value="SinR/SinI_dimer_dom"/>
</dbReference>
<comment type="caution">
    <text evidence="2">The sequence shown here is derived from an EMBL/GenBank/DDBJ whole genome shotgun (WGS) entry which is preliminary data.</text>
</comment>
<organism evidence="2 3">
    <name type="scientific">Salipaludibacillus keqinensis</name>
    <dbReference type="NCBI Taxonomy" id="2045207"/>
    <lineage>
        <taxon>Bacteria</taxon>
        <taxon>Bacillati</taxon>
        <taxon>Bacillota</taxon>
        <taxon>Bacilli</taxon>
        <taxon>Bacillales</taxon>
        <taxon>Bacillaceae</taxon>
    </lineage>
</organism>
<evidence type="ECO:0000313" key="3">
    <source>
        <dbReference type="Proteomes" id="UP000248214"/>
    </source>
</evidence>
<evidence type="ECO:0000259" key="1">
    <source>
        <dbReference type="PROSITE" id="PS51500"/>
    </source>
</evidence>
<dbReference type="SUPFAM" id="SSF47406">
    <property type="entry name" value="SinR repressor dimerisation domain-like"/>
    <property type="match status" value="1"/>
</dbReference>
<dbReference type="GO" id="GO:0046983">
    <property type="term" value="F:protein dimerization activity"/>
    <property type="evidence" value="ECO:0007669"/>
    <property type="project" value="InterPro"/>
</dbReference>
<name>A0A323TII3_9BACI</name>
<evidence type="ECO:0000313" key="2">
    <source>
        <dbReference type="EMBL" id="PYZ93996.1"/>
    </source>
</evidence>
<dbReference type="Pfam" id="PF08671">
    <property type="entry name" value="SinI"/>
    <property type="match status" value="1"/>
</dbReference>
<dbReference type="AlphaFoldDB" id="A0A323TII3"/>
<dbReference type="InterPro" id="IPR036281">
    <property type="entry name" value="SinR/SinI_dimer_dom_sf"/>
</dbReference>
<gene>
    <name evidence="2" type="ORF">CR194_00180</name>
</gene>
<accession>A0A323TII3</accession>
<protein>
    <recommendedName>
        <fullName evidence="1">Sin domain-containing protein</fullName>
    </recommendedName>
</protein>
<dbReference type="PROSITE" id="PS51500">
    <property type="entry name" value="SIN"/>
    <property type="match status" value="1"/>
</dbReference>
<feature type="domain" description="Sin" evidence="1">
    <location>
        <begin position="10"/>
        <end position="48"/>
    </location>
</feature>
<dbReference type="GO" id="GO:0006355">
    <property type="term" value="P:regulation of DNA-templated transcription"/>
    <property type="evidence" value="ECO:0007669"/>
    <property type="project" value="InterPro"/>
</dbReference>
<sequence length="51" mass="6239">MKWHKEDNLMLTLKKEERLDQEWISLIKTALEQGMTPEEIRSFLDERKHNV</sequence>
<keyword evidence="3" id="KW-1185">Reference proteome</keyword>
<reference evidence="2 3" key="1">
    <citation type="submission" date="2017-10" db="EMBL/GenBank/DDBJ databases">
        <title>Bacillus sp. nov., a halophilic bacterium isolated from a Keqin Lake.</title>
        <authorList>
            <person name="Wang H."/>
        </authorList>
    </citation>
    <scope>NUCLEOTIDE SEQUENCE [LARGE SCALE GENOMIC DNA]</scope>
    <source>
        <strain evidence="2 3">KQ-12</strain>
    </source>
</reference>
<dbReference type="Proteomes" id="UP000248214">
    <property type="component" value="Unassembled WGS sequence"/>
</dbReference>
<dbReference type="EMBL" id="PDOD01000001">
    <property type="protein sequence ID" value="PYZ93996.1"/>
    <property type="molecule type" value="Genomic_DNA"/>
</dbReference>